<dbReference type="AlphaFoldDB" id="A0A382NC81"/>
<proteinExistence type="predicted"/>
<evidence type="ECO:0000256" key="1">
    <source>
        <dbReference type="SAM" id="Phobius"/>
    </source>
</evidence>
<dbReference type="GO" id="GO:0005886">
    <property type="term" value="C:plasma membrane"/>
    <property type="evidence" value="ECO:0007669"/>
    <property type="project" value="TreeGrafter"/>
</dbReference>
<dbReference type="PANTHER" id="PTHR43185">
    <property type="entry name" value="FERROUS IRON TRANSPORT PROTEIN B"/>
    <property type="match status" value="1"/>
</dbReference>
<dbReference type="InterPro" id="IPR011642">
    <property type="entry name" value="Gate_dom"/>
</dbReference>
<dbReference type="Pfam" id="PF07670">
    <property type="entry name" value="Gate"/>
    <property type="match status" value="1"/>
</dbReference>
<feature type="transmembrane region" description="Helical" evidence="1">
    <location>
        <begin position="205"/>
        <end position="228"/>
    </location>
</feature>
<keyword evidence="1" id="KW-0472">Membrane</keyword>
<organism evidence="3">
    <name type="scientific">marine metagenome</name>
    <dbReference type="NCBI Taxonomy" id="408172"/>
    <lineage>
        <taxon>unclassified sequences</taxon>
        <taxon>metagenomes</taxon>
        <taxon>ecological metagenomes</taxon>
    </lineage>
</organism>
<accession>A0A382NC81</accession>
<keyword evidence="1" id="KW-0812">Transmembrane</keyword>
<gene>
    <name evidence="3" type="ORF">METZ01_LOCUS310186</name>
</gene>
<feature type="domain" description="Nucleoside transporter/FeoB GTPase Gate" evidence="2">
    <location>
        <begin position="36"/>
        <end position="205"/>
    </location>
</feature>
<dbReference type="PANTHER" id="PTHR43185:SF1">
    <property type="entry name" value="FE(2+) TRANSPORTER FEOB"/>
    <property type="match status" value="1"/>
</dbReference>
<protein>
    <recommendedName>
        <fullName evidence="2">Nucleoside transporter/FeoB GTPase Gate domain-containing protein</fullName>
    </recommendedName>
</protein>
<dbReference type="EMBL" id="UINC01098646">
    <property type="protein sequence ID" value="SVC57332.1"/>
    <property type="molecule type" value="Genomic_DNA"/>
</dbReference>
<dbReference type="GO" id="GO:0015093">
    <property type="term" value="F:ferrous iron transmembrane transporter activity"/>
    <property type="evidence" value="ECO:0007669"/>
    <property type="project" value="TreeGrafter"/>
</dbReference>
<evidence type="ECO:0000313" key="3">
    <source>
        <dbReference type="EMBL" id="SVC57332.1"/>
    </source>
</evidence>
<feature type="transmembrane region" description="Helical" evidence="1">
    <location>
        <begin position="121"/>
        <end position="142"/>
    </location>
</feature>
<feature type="transmembrane region" description="Helical" evidence="1">
    <location>
        <begin position="179"/>
        <end position="199"/>
    </location>
</feature>
<feature type="transmembrane region" description="Helical" evidence="1">
    <location>
        <begin position="33"/>
        <end position="52"/>
    </location>
</feature>
<sequence>KKTESMLTVLELPTYQRPSWREIGLQIFERGKIFVKNAGTVILCLSIILWALKTYPKNTELLEKRADIKKSLKAKDISAEEAVGELGEINSRLLEYSVAGRMGKGIEPVIEPLGYDWKMGIGLIASFAAREMFVGTMSIIYLGEDKTGDEKEEEKGTIRKRMAVEKREDGKPAYNIRTCLSLLIFYVFAMQCLSTVAVTRRETNSWHWAIFQVVYLTGFAYVAALATYQISGFFIP</sequence>
<evidence type="ECO:0000259" key="2">
    <source>
        <dbReference type="Pfam" id="PF07670"/>
    </source>
</evidence>
<feature type="non-terminal residue" evidence="3">
    <location>
        <position position="1"/>
    </location>
</feature>
<reference evidence="3" key="1">
    <citation type="submission" date="2018-05" db="EMBL/GenBank/DDBJ databases">
        <authorList>
            <person name="Lanie J.A."/>
            <person name="Ng W.-L."/>
            <person name="Kazmierczak K.M."/>
            <person name="Andrzejewski T.M."/>
            <person name="Davidsen T.M."/>
            <person name="Wayne K.J."/>
            <person name="Tettelin H."/>
            <person name="Glass J.I."/>
            <person name="Rusch D."/>
            <person name="Podicherti R."/>
            <person name="Tsui H.-C.T."/>
            <person name="Winkler M.E."/>
        </authorList>
    </citation>
    <scope>NUCLEOTIDE SEQUENCE</scope>
</reference>
<keyword evidence="1" id="KW-1133">Transmembrane helix</keyword>
<dbReference type="InterPro" id="IPR050860">
    <property type="entry name" value="FeoB_GTPase"/>
</dbReference>
<name>A0A382NC81_9ZZZZ</name>